<reference evidence="7 8" key="1">
    <citation type="submission" date="2022-12" db="EMBL/GenBank/DDBJ databases">
        <title>Metagenome assembled genome from gulf of manar.</title>
        <authorList>
            <person name="Kohli P."/>
            <person name="Pk S."/>
            <person name="Venkata Ramana C."/>
            <person name="Sasikala C."/>
        </authorList>
    </citation>
    <scope>NUCLEOTIDE SEQUENCE [LARGE SCALE GENOMIC DNA]</scope>
    <source>
        <strain evidence="7">JB008</strain>
    </source>
</reference>
<comment type="caution">
    <text evidence="7">The sequence shown here is derived from an EMBL/GenBank/DDBJ whole genome shotgun (WGS) entry which is preliminary data.</text>
</comment>
<evidence type="ECO:0000313" key="7">
    <source>
        <dbReference type="EMBL" id="MDC7228451.1"/>
    </source>
</evidence>
<dbReference type="GO" id="GO:0008253">
    <property type="term" value="F:5'-nucleotidase activity"/>
    <property type="evidence" value="ECO:0007669"/>
    <property type="project" value="UniProtKB-EC"/>
</dbReference>
<evidence type="ECO:0000256" key="4">
    <source>
        <dbReference type="ARBA" id="ARBA00022723"/>
    </source>
</evidence>
<dbReference type="AlphaFoldDB" id="A0AAJ1MLZ5"/>
<dbReference type="EMBL" id="JAQQAL010000047">
    <property type="protein sequence ID" value="MDC7228451.1"/>
    <property type="molecule type" value="Genomic_DNA"/>
</dbReference>
<evidence type="ECO:0000313" key="8">
    <source>
        <dbReference type="Proteomes" id="UP001221217"/>
    </source>
</evidence>
<dbReference type="NCBIfam" id="TIGR00087">
    <property type="entry name" value="surE"/>
    <property type="match status" value="1"/>
</dbReference>
<evidence type="ECO:0000259" key="6">
    <source>
        <dbReference type="Pfam" id="PF01975"/>
    </source>
</evidence>
<protein>
    <recommendedName>
        <fullName evidence="3">5'-nucleotidase</fullName>
        <ecNumber evidence="3">3.1.3.5</ecNumber>
    </recommendedName>
</protein>
<dbReference type="Proteomes" id="UP001221217">
    <property type="component" value="Unassembled WGS sequence"/>
</dbReference>
<dbReference type="InterPro" id="IPR036523">
    <property type="entry name" value="SurE-like_sf"/>
</dbReference>
<comment type="catalytic activity">
    <reaction evidence="1">
        <text>a ribonucleoside 5'-phosphate + H2O = a ribonucleoside + phosphate</text>
        <dbReference type="Rhea" id="RHEA:12484"/>
        <dbReference type="ChEBI" id="CHEBI:15377"/>
        <dbReference type="ChEBI" id="CHEBI:18254"/>
        <dbReference type="ChEBI" id="CHEBI:43474"/>
        <dbReference type="ChEBI" id="CHEBI:58043"/>
        <dbReference type="EC" id="3.1.3.5"/>
    </reaction>
</comment>
<comment type="similarity">
    <text evidence="2">Belongs to the SurE nucleotidase family.</text>
</comment>
<evidence type="ECO:0000256" key="3">
    <source>
        <dbReference type="ARBA" id="ARBA00012643"/>
    </source>
</evidence>
<accession>A0AAJ1MLZ5</accession>
<evidence type="ECO:0000256" key="1">
    <source>
        <dbReference type="ARBA" id="ARBA00000815"/>
    </source>
</evidence>
<dbReference type="PANTHER" id="PTHR30457">
    <property type="entry name" value="5'-NUCLEOTIDASE SURE"/>
    <property type="match status" value="1"/>
</dbReference>
<dbReference type="Pfam" id="PF01975">
    <property type="entry name" value="SurE"/>
    <property type="match status" value="1"/>
</dbReference>
<feature type="domain" description="Survival protein SurE-like phosphatase/nucleotidase" evidence="6">
    <location>
        <begin position="7"/>
        <end position="196"/>
    </location>
</feature>
<keyword evidence="4" id="KW-0479">Metal-binding</keyword>
<evidence type="ECO:0000256" key="2">
    <source>
        <dbReference type="ARBA" id="ARBA00011062"/>
    </source>
</evidence>
<evidence type="ECO:0000256" key="5">
    <source>
        <dbReference type="ARBA" id="ARBA00022801"/>
    </source>
</evidence>
<sequence>MSEAPLILLTNDDGILSPGLISAAEELRKLGELWVAAPAVQHTSAGRSHPLGSTGIIRTAEGIGRDVKAFSVEASPAQCVNYAVLELLPRLPDLIVSGINSGVNVGVDITRSGTIGAALEAANYGIRSLAVSLEIHMDEVFAAVPKADFCPAARITAEFAKKLLSMESGQDVDIIKVEVPDSADEKTPWETARLSRTPFYHLDKPERKTPGGPGQLSWRMEKDYRVFDDGTDAHTVFVKRHVAVTPISLDMTSRIRLENVKKLLRKN</sequence>
<dbReference type="SUPFAM" id="SSF64167">
    <property type="entry name" value="SurE-like"/>
    <property type="match status" value="1"/>
</dbReference>
<organism evidence="7 8">
    <name type="scientific">Candidatus Thalassospirochaeta sargassi</name>
    <dbReference type="NCBI Taxonomy" id="3119039"/>
    <lineage>
        <taxon>Bacteria</taxon>
        <taxon>Pseudomonadati</taxon>
        <taxon>Spirochaetota</taxon>
        <taxon>Spirochaetia</taxon>
        <taxon>Spirochaetales</taxon>
        <taxon>Spirochaetaceae</taxon>
        <taxon>Candidatus Thalassospirochaeta</taxon>
    </lineage>
</organism>
<dbReference type="GO" id="GO:0046872">
    <property type="term" value="F:metal ion binding"/>
    <property type="evidence" value="ECO:0007669"/>
    <property type="project" value="UniProtKB-KW"/>
</dbReference>
<dbReference type="Gene3D" id="3.40.1210.10">
    <property type="entry name" value="Survival protein SurE-like phosphatase/nucleotidase"/>
    <property type="match status" value="1"/>
</dbReference>
<dbReference type="InterPro" id="IPR030048">
    <property type="entry name" value="SurE"/>
</dbReference>
<dbReference type="PANTHER" id="PTHR30457:SF0">
    <property type="entry name" value="PHOSPHATASE, PUTATIVE (AFU_ORTHOLOGUE AFUA_4G01070)-RELATED"/>
    <property type="match status" value="1"/>
</dbReference>
<proteinExistence type="inferred from homology"/>
<keyword evidence="5 7" id="KW-0378">Hydrolase</keyword>
<dbReference type="EC" id="3.1.3.5" evidence="3"/>
<name>A0AAJ1MLZ5_9SPIO</name>
<gene>
    <name evidence="7" type="primary">surE</name>
    <name evidence="7" type="ORF">PQJ61_16945</name>
</gene>
<dbReference type="InterPro" id="IPR002828">
    <property type="entry name" value="SurE-like_Pase/nucleotidase"/>
</dbReference>